<keyword evidence="8" id="KW-1185">Reference proteome</keyword>
<dbReference type="EMBL" id="JACHBW010000036">
    <property type="protein sequence ID" value="MBB6106982.1"/>
    <property type="molecule type" value="Genomic_DNA"/>
</dbReference>
<protein>
    <submittedName>
        <fullName evidence="7">AAHS family 3-hydroxyphenylpropionic acid transporter</fullName>
    </submittedName>
</protein>
<dbReference type="InterPro" id="IPR005829">
    <property type="entry name" value="Sugar_transporter_CS"/>
</dbReference>
<dbReference type="PANTHER" id="PTHR23508">
    <property type="entry name" value="CARBOXYLIC ACID TRANSPORTER PROTEIN HOMOLOG"/>
    <property type="match status" value="1"/>
</dbReference>
<accession>A0A7W9U4Q2</accession>
<evidence type="ECO:0000256" key="3">
    <source>
        <dbReference type="ARBA" id="ARBA00022989"/>
    </source>
</evidence>
<evidence type="ECO:0000256" key="4">
    <source>
        <dbReference type="ARBA" id="ARBA00023136"/>
    </source>
</evidence>
<dbReference type="PROSITE" id="PS00217">
    <property type="entry name" value="SUGAR_TRANSPORT_2"/>
    <property type="match status" value="1"/>
</dbReference>
<name>A0A7W9U4Q2_9BURK</name>
<evidence type="ECO:0000256" key="5">
    <source>
        <dbReference type="SAM" id="Phobius"/>
    </source>
</evidence>
<feature type="transmembrane region" description="Helical" evidence="5">
    <location>
        <begin position="51"/>
        <end position="69"/>
    </location>
</feature>
<comment type="caution">
    <text evidence="7">The sequence shown here is derived from an EMBL/GenBank/DDBJ whole genome shotgun (WGS) entry which is preliminary data.</text>
</comment>
<comment type="subcellular location">
    <subcellularLocation>
        <location evidence="1">Membrane</location>
        <topology evidence="1">Multi-pass membrane protein</topology>
    </subcellularLocation>
</comment>
<dbReference type="Gene3D" id="1.20.1250.20">
    <property type="entry name" value="MFS general substrate transporter like domains"/>
    <property type="match status" value="2"/>
</dbReference>
<dbReference type="PROSITE" id="PS00216">
    <property type="entry name" value="SUGAR_TRANSPORT_1"/>
    <property type="match status" value="2"/>
</dbReference>
<feature type="transmembrane region" description="Helical" evidence="5">
    <location>
        <begin position="106"/>
        <end position="127"/>
    </location>
</feature>
<dbReference type="GO" id="GO:0005886">
    <property type="term" value="C:plasma membrane"/>
    <property type="evidence" value="ECO:0007669"/>
    <property type="project" value="TreeGrafter"/>
</dbReference>
<dbReference type="CDD" id="cd17365">
    <property type="entry name" value="MFS_PcaK_like"/>
    <property type="match status" value="1"/>
</dbReference>
<reference evidence="7 8" key="1">
    <citation type="submission" date="2020-08" db="EMBL/GenBank/DDBJ databases">
        <title>Above-ground endophytic microbial communities from plants in different locations in the United States.</title>
        <authorList>
            <person name="Frank C."/>
        </authorList>
    </citation>
    <scope>NUCLEOTIDE SEQUENCE [LARGE SCALE GENOMIC DNA]</scope>
    <source>
        <strain evidence="7 8">WP4_2_2</strain>
    </source>
</reference>
<dbReference type="InterPro" id="IPR011701">
    <property type="entry name" value="MFS"/>
</dbReference>
<feature type="transmembrane region" description="Helical" evidence="5">
    <location>
        <begin position="347"/>
        <end position="372"/>
    </location>
</feature>
<sequence>MTSRISAAGGSNKATIGLCLAIALLEGLDLQSAGVAGPRMAKEFSLAVSQMGWAFSAGAIGLLPGAALGGRLADRFGRKRVLMASVTLFGLFSLATTLVWNFESLLVARFLTGLGLGAAMPNLIALCSEAAGPQQRSTAVGAMYCGMPFGAAIAAVIGMLGASPTSWRDVFYVGGLGPIVMVPLLGVFLRESHQFVASRAAKAARESVPAVGEALWRHGRARTTIALWISYLGTLIVLYFLMNWLPSMVLSRGLTRVQSNIVLMMFNIGGGIGAVAIATIMDRFGRRRTVIGMYVGIALALAALASASGAGSMACGGLLCGLFLVGGQSVLYALAGHAYPTQVRGTGVGAAVAVGRLGSILGPLVAGQLFALGQSASVLVASSIPLCVIAALAALTVVGGFARRDAAGAQGV</sequence>
<dbReference type="AlphaFoldDB" id="A0A7W9U4Q2"/>
<dbReference type="Proteomes" id="UP000571554">
    <property type="component" value="Unassembled WGS sequence"/>
</dbReference>
<dbReference type="InterPro" id="IPR036259">
    <property type="entry name" value="MFS_trans_sf"/>
</dbReference>
<feature type="transmembrane region" description="Helical" evidence="5">
    <location>
        <begin position="290"/>
        <end position="310"/>
    </location>
</feature>
<keyword evidence="3 5" id="KW-1133">Transmembrane helix</keyword>
<feature type="transmembrane region" description="Helical" evidence="5">
    <location>
        <begin position="257"/>
        <end position="278"/>
    </location>
</feature>
<proteinExistence type="predicted"/>
<evidence type="ECO:0000256" key="2">
    <source>
        <dbReference type="ARBA" id="ARBA00022692"/>
    </source>
</evidence>
<dbReference type="Pfam" id="PF07690">
    <property type="entry name" value="MFS_1"/>
    <property type="match status" value="1"/>
</dbReference>
<dbReference type="GO" id="GO:0046943">
    <property type="term" value="F:carboxylic acid transmembrane transporter activity"/>
    <property type="evidence" value="ECO:0007669"/>
    <property type="project" value="TreeGrafter"/>
</dbReference>
<feature type="transmembrane region" description="Helical" evidence="5">
    <location>
        <begin position="139"/>
        <end position="158"/>
    </location>
</feature>
<feature type="transmembrane region" description="Helical" evidence="5">
    <location>
        <begin position="225"/>
        <end position="245"/>
    </location>
</feature>
<evidence type="ECO:0000256" key="1">
    <source>
        <dbReference type="ARBA" id="ARBA00004141"/>
    </source>
</evidence>
<dbReference type="InterPro" id="IPR020846">
    <property type="entry name" value="MFS_dom"/>
</dbReference>
<dbReference type="RefSeq" id="WP_183733158.1">
    <property type="nucleotide sequence ID" value="NZ_JACHBW010000036.1"/>
</dbReference>
<dbReference type="NCBIfam" id="NF008586">
    <property type="entry name" value="PRK11551.1"/>
    <property type="match status" value="1"/>
</dbReference>
<feature type="transmembrane region" description="Helical" evidence="5">
    <location>
        <begin position="316"/>
        <end position="335"/>
    </location>
</feature>
<evidence type="ECO:0000313" key="8">
    <source>
        <dbReference type="Proteomes" id="UP000571554"/>
    </source>
</evidence>
<keyword evidence="2 5" id="KW-0812">Transmembrane</keyword>
<dbReference type="PANTHER" id="PTHR23508:SF10">
    <property type="entry name" value="CARBOXYLIC ACID TRANSPORTER PROTEIN HOMOLOG"/>
    <property type="match status" value="1"/>
</dbReference>
<keyword evidence="4 5" id="KW-0472">Membrane</keyword>
<feature type="transmembrane region" description="Helical" evidence="5">
    <location>
        <begin position="378"/>
        <end position="402"/>
    </location>
</feature>
<feature type="transmembrane region" description="Helical" evidence="5">
    <location>
        <begin position="170"/>
        <end position="189"/>
    </location>
</feature>
<evidence type="ECO:0000313" key="7">
    <source>
        <dbReference type="EMBL" id="MBB6106982.1"/>
    </source>
</evidence>
<evidence type="ECO:0000259" key="6">
    <source>
        <dbReference type="PROSITE" id="PS50850"/>
    </source>
</evidence>
<feature type="domain" description="Major facilitator superfamily (MFS) profile" evidence="6">
    <location>
        <begin position="15"/>
        <end position="405"/>
    </location>
</feature>
<dbReference type="PROSITE" id="PS50850">
    <property type="entry name" value="MFS"/>
    <property type="match status" value="1"/>
</dbReference>
<organism evidence="7 8">
    <name type="scientific">Paraburkholderia bannensis</name>
    <dbReference type="NCBI Taxonomy" id="765414"/>
    <lineage>
        <taxon>Bacteria</taxon>
        <taxon>Pseudomonadati</taxon>
        <taxon>Pseudomonadota</taxon>
        <taxon>Betaproteobacteria</taxon>
        <taxon>Burkholderiales</taxon>
        <taxon>Burkholderiaceae</taxon>
        <taxon>Paraburkholderia</taxon>
    </lineage>
</organism>
<feature type="transmembrane region" description="Helical" evidence="5">
    <location>
        <begin position="81"/>
        <end position="100"/>
    </location>
</feature>
<gene>
    <name evidence="7" type="ORF">F4827_006861</name>
</gene>
<dbReference type="SUPFAM" id="SSF103473">
    <property type="entry name" value="MFS general substrate transporter"/>
    <property type="match status" value="1"/>
</dbReference>